<organism evidence="3 4">
    <name type="scientific">Paractinoplanes bogorensis</name>
    <dbReference type="NCBI Taxonomy" id="1610840"/>
    <lineage>
        <taxon>Bacteria</taxon>
        <taxon>Bacillati</taxon>
        <taxon>Actinomycetota</taxon>
        <taxon>Actinomycetes</taxon>
        <taxon>Micromonosporales</taxon>
        <taxon>Micromonosporaceae</taxon>
        <taxon>Paractinoplanes</taxon>
    </lineage>
</organism>
<protein>
    <recommendedName>
        <fullName evidence="5">Lipoprotein</fullName>
    </recommendedName>
</protein>
<dbReference type="RefSeq" id="WP_215788678.1">
    <property type="nucleotide sequence ID" value="NZ_JAHKKG010000005.1"/>
</dbReference>
<evidence type="ECO:0000256" key="2">
    <source>
        <dbReference type="SAM" id="SignalP"/>
    </source>
</evidence>
<name>A0ABS5YPV6_9ACTN</name>
<accession>A0ABS5YPV6</accession>
<comment type="caution">
    <text evidence="3">The sequence shown here is derived from an EMBL/GenBank/DDBJ whole genome shotgun (WGS) entry which is preliminary data.</text>
</comment>
<keyword evidence="4" id="KW-1185">Reference proteome</keyword>
<gene>
    <name evidence="3" type="ORF">KOI35_18415</name>
</gene>
<evidence type="ECO:0000256" key="1">
    <source>
        <dbReference type="SAM" id="MobiDB-lite"/>
    </source>
</evidence>
<evidence type="ECO:0000313" key="4">
    <source>
        <dbReference type="Proteomes" id="UP001519654"/>
    </source>
</evidence>
<evidence type="ECO:0000313" key="3">
    <source>
        <dbReference type="EMBL" id="MBU2665485.1"/>
    </source>
</evidence>
<dbReference type="EMBL" id="JAHKKG010000005">
    <property type="protein sequence ID" value="MBU2665485.1"/>
    <property type="molecule type" value="Genomic_DNA"/>
</dbReference>
<keyword evidence="2" id="KW-0732">Signal</keyword>
<dbReference type="PROSITE" id="PS51257">
    <property type="entry name" value="PROKAR_LIPOPROTEIN"/>
    <property type="match status" value="1"/>
</dbReference>
<evidence type="ECO:0008006" key="5">
    <source>
        <dbReference type="Google" id="ProtNLM"/>
    </source>
</evidence>
<proteinExistence type="predicted"/>
<feature type="signal peptide" evidence="2">
    <location>
        <begin position="1"/>
        <end position="23"/>
    </location>
</feature>
<reference evidence="3 4" key="1">
    <citation type="submission" date="2021-06" db="EMBL/GenBank/DDBJ databases">
        <title>Actinoplanes lichenicola sp. nov., and Actinoplanes ovalisporus sp. nov., isolated from lichen in Thailand.</title>
        <authorList>
            <person name="Saeng-In P."/>
            <person name="Kanchanasin P."/>
            <person name="Yuki M."/>
            <person name="Kudo T."/>
            <person name="Ohkuma M."/>
            <person name="Phongsopitanun W."/>
            <person name="Tanasupawat S."/>
        </authorList>
    </citation>
    <scope>NUCLEOTIDE SEQUENCE [LARGE SCALE GENOMIC DNA]</scope>
    <source>
        <strain evidence="3 4">NBRC 110975</strain>
    </source>
</reference>
<feature type="region of interest" description="Disordered" evidence="1">
    <location>
        <begin position="105"/>
        <end position="128"/>
    </location>
</feature>
<dbReference type="Proteomes" id="UP001519654">
    <property type="component" value="Unassembled WGS sequence"/>
</dbReference>
<feature type="chain" id="PRO_5045049712" description="Lipoprotein" evidence="2">
    <location>
        <begin position="24"/>
        <end position="143"/>
    </location>
</feature>
<sequence length="143" mass="14661">MWRRVVSWVVLVGTSALFTGCTASDEVEGGASPVPPSSLPVLASPDAGRELVRVTDHTGSWSQSVGGDEDTGAVDFSVTCVGGGFLVVTYRVAGAAKALARMPCDGGEVSRNRDDSIGPGPITVTVEPDGDQRWSAVVARATG</sequence>